<comment type="caution">
    <text evidence="3">The sequence shown here is derived from an EMBL/GenBank/DDBJ whole genome shotgun (WGS) entry which is preliminary data.</text>
</comment>
<organism evidence="3 4">
    <name type="scientific">Nocardiopsis composta</name>
    <dbReference type="NCBI Taxonomy" id="157465"/>
    <lineage>
        <taxon>Bacteria</taxon>
        <taxon>Bacillati</taxon>
        <taxon>Actinomycetota</taxon>
        <taxon>Actinomycetes</taxon>
        <taxon>Streptosporangiales</taxon>
        <taxon>Nocardiopsidaceae</taxon>
        <taxon>Nocardiopsis</taxon>
    </lineage>
</organism>
<feature type="compositionally biased region" description="Low complexity" evidence="1">
    <location>
        <begin position="1"/>
        <end position="10"/>
    </location>
</feature>
<feature type="region of interest" description="Disordered" evidence="1">
    <location>
        <begin position="1"/>
        <end position="21"/>
    </location>
</feature>
<reference evidence="3 4" key="1">
    <citation type="submission" date="2020-08" db="EMBL/GenBank/DDBJ databases">
        <title>Sequencing the genomes of 1000 actinobacteria strains.</title>
        <authorList>
            <person name="Klenk H.-P."/>
        </authorList>
    </citation>
    <scope>NUCLEOTIDE SEQUENCE [LARGE SCALE GENOMIC DNA]</scope>
    <source>
        <strain evidence="3 4">DSM 44551</strain>
    </source>
</reference>
<dbReference type="RefSeq" id="WP_184395548.1">
    <property type="nucleotide sequence ID" value="NZ_BAAAJD010000060.1"/>
</dbReference>
<protein>
    <submittedName>
        <fullName evidence="3">Uncharacterized protein</fullName>
    </submittedName>
</protein>
<keyword evidence="2" id="KW-0472">Membrane</keyword>
<proteinExistence type="predicted"/>
<evidence type="ECO:0000256" key="2">
    <source>
        <dbReference type="SAM" id="Phobius"/>
    </source>
</evidence>
<feature type="transmembrane region" description="Helical" evidence="2">
    <location>
        <begin position="33"/>
        <end position="55"/>
    </location>
</feature>
<dbReference type="Proteomes" id="UP000572635">
    <property type="component" value="Unassembled WGS sequence"/>
</dbReference>
<evidence type="ECO:0000313" key="4">
    <source>
        <dbReference type="Proteomes" id="UP000572635"/>
    </source>
</evidence>
<keyword evidence="2" id="KW-0812">Transmembrane</keyword>
<feature type="transmembrane region" description="Helical" evidence="2">
    <location>
        <begin position="61"/>
        <end position="83"/>
    </location>
</feature>
<gene>
    <name evidence="3" type="ORF">HDA36_004792</name>
</gene>
<dbReference type="AlphaFoldDB" id="A0A7W8VG19"/>
<keyword evidence="2" id="KW-1133">Transmembrane helix</keyword>
<accession>A0A7W8VG19</accession>
<evidence type="ECO:0000256" key="1">
    <source>
        <dbReference type="SAM" id="MobiDB-lite"/>
    </source>
</evidence>
<dbReference type="EMBL" id="JACHDB010000001">
    <property type="protein sequence ID" value="MBB5434708.1"/>
    <property type="molecule type" value="Genomic_DNA"/>
</dbReference>
<sequence>MHPNYPGHAGPHPPFPPPAAGVKPPGAVTAVRVLMFLGSPAGLLAALYLAGLLAASRADGAGLLSALLAGGLLMCVLKIALLLSPRARAYYTH</sequence>
<evidence type="ECO:0000313" key="3">
    <source>
        <dbReference type="EMBL" id="MBB5434708.1"/>
    </source>
</evidence>
<keyword evidence="4" id="KW-1185">Reference proteome</keyword>
<name>A0A7W8VG19_9ACTN</name>